<gene>
    <name evidence="8" type="ORF">FLP15_00835</name>
</gene>
<keyword evidence="4" id="KW-0238">DNA-binding</keyword>
<dbReference type="Proteomes" id="UP000315128">
    <property type="component" value="Chromosome"/>
</dbReference>
<feature type="domain" description="RNA polymerase sigma factor 70 region 4 type 2" evidence="7">
    <location>
        <begin position="91"/>
        <end position="137"/>
    </location>
</feature>
<proteinExistence type="inferred from homology"/>
<dbReference type="Pfam" id="PF08281">
    <property type="entry name" value="Sigma70_r4_2"/>
    <property type="match status" value="1"/>
</dbReference>
<dbReference type="SUPFAM" id="SSF88946">
    <property type="entry name" value="Sigma2 domain of RNA polymerase sigma factors"/>
    <property type="match status" value="1"/>
</dbReference>
<dbReference type="PANTHER" id="PTHR43133">
    <property type="entry name" value="RNA POLYMERASE ECF-TYPE SIGMA FACTO"/>
    <property type="match status" value="1"/>
</dbReference>
<dbReference type="EMBL" id="CP041356">
    <property type="protein sequence ID" value="QDK69982.1"/>
    <property type="molecule type" value="Genomic_DNA"/>
</dbReference>
<dbReference type="GO" id="GO:0003677">
    <property type="term" value="F:DNA binding"/>
    <property type="evidence" value="ECO:0007669"/>
    <property type="project" value="UniProtKB-KW"/>
</dbReference>
<organism evidence="8 9">
    <name type="scientific">Lactococcus protaetiae</name>
    <dbReference type="NCBI Taxonomy" id="2592653"/>
    <lineage>
        <taxon>Bacteria</taxon>
        <taxon>Bacillati</taxon>
        <taxon>Bacillota</taxon>
        <taxon>Bacilli</taxon>
        <taxon>Lactobacillales</taxon>
        <taxon>Streptococcaceae</taxon>
        <taxon>Lactococcus</taxon>
    </lineage>
</organism>
<keyword evidence="9" id="KW-1185">Reference proteome</keyword>
<keyword evidence="2" id="KW-0805">Transcription regulation</keyword>
<reference evidence="8 9" key="1">
    <citation type="submission" date="2019-07" db="EMBL/GenBank/DDBJ databases">
        <title>Genome sequencing of KACC 19320.</title>
        <authorList>
            <person name="Heo J."/>
            <person name="Kim S.-J."/>
            <person name="Kim J.-S."/>
            <person name="Hong S.-B."/>
            <person name="Kwon S.-W."/>
        </authorList>
    </citation>
    <scope>NUCLEOTIDE SEQUENCE [LARGE SCALE GENOMIC DNA]</scope>
    <source>
        <strain evidence="8 9">KACC 19320</strain>
    </source>
</reference>
<dbReference type="InterPro" id="IPR013249">
    <property type="entry name" value="RNA_pol_sigma70_r4_t2"/>
</dbReference>
<feature type="domain" description="RNA polymerase sigma-70 region 2" evidence="6">
    <location>
        <begin position="17"/>
        <end position="65"/>
    </location>
</feature>
<dbReference type="Pfam" id="PF04542">
    <property type="entry name" value="Sigma70_r2"/>
    <property type="match status" value="1"/>
</dbReference>
<dbReference type="InterPro" id="IPR013325">
    <property type="entry name" value="RNA_pol_sigma_r2"/>
</dbReference>
<dbReference type="KEGG" id="lack:FLP15_00835"/>
<evidence type="ECO:0000256" key="2">
    <source>
        <dbReference type="ARBA" id="ARBA00023015"/>
    </source>
</evidence>
<dbReference type="OrthoDB" id="9784984at2"/>
<evidence type="ECO:0000256" key="1">
    <source>
        <dbReference type="ARBA" id="ARBA00010641"/>
    </source>
</evidence>
<dbReference type="InterPro" id="IPR039425">
    <property type="entry name" value="RNA_pol_sigma-70-like"/>
</dbReference>
<dbReference type="InterPro" id="IPR014284">
    <property type="entry name" value="RNA_pol_sigma-70_dom"/>
</dbReference>
<evidence type="ECO:0000256" key="5">
    <source>
        <dbReference type="ARBA" id="ARBA00023163"/>
    </source>
</evidence>
<name>A0A514Z5W3_9LACT</name>
<evidence type="ECO:0000313" key="9">
    <source>
        <dbReference type="Proteomes" id="UP000315128"/>
    </source>
</evidence>
<dbReference type="GO" id="GO:0006352">
    <property type="term" value="P:DNA-templated transcription initiation"/>
    <property type="evidence" value="ECO:0007669"/>
    <property type="project" value="InterPro"/>
</dbReference>
<keyword evidence="5" id="KW-0804">Transcription</keyword>
<keyword evidence="3" id="KW-0731">Sigma factor</keyword>
<sequence>MVYAIEVTKWLVLQGIKPEEAQDTVQDVFVKMLELDLIIPPSKLRSWMYRVSLRSYIDHYRRDKRYQEILSALTEELSVLTETSPDLHPFLARLKVTDRKLLEHFYYEGLSVKDLSVLTGYSVSKIKIDLYRARKKLKKILLEEGYDEWKI</sequence>
<dbReference type="NCBIfam" id="TIGR02937">
    <property type="entry name" value="sigma70-ECF"/>
    <property type="match status" value="1"/>
</dbReference>
<dbReference type="RefSeq" id="WP_142765643.1">
    <property type="nucleotide sequence ID" value="NZ_CP041356.1"/>
</dbReference>
<dbReference type="InterPro" id="IPR013324">
    <property type="entry name" value="RNA_pol_sigma_r3/r4-like"/>
</dbReference>
<protein>
    <submittedName>
        <fullName evidence="8">Sigma-70 family RNA polymerase sigma factor</fullName>
    </submittedName>
</protein>
<evidence type="ECO:0000313" key="8">
    <source>
        <dbReference type="EMBL" id="QDK69982.1"/>
    </source>
</evidence>
<dbReference type="AlphaFoldDB" id="A0A514Z5W3"/>
<dbReference type="GO" id="GO:0016987">
    <property type="term" value="F:sigma factor activity"/>
    <property type="evidence" value="ECO:0007669"/>
    <property type="project" value="UniProtKB-KW"/>
</dbReference>
<dbReference type="InterPro" id="IPR036388">
    <property type="entry name" value="WH-like_DNA-bd_sf"/>
</dbReference>
<comment type="similarity">
    <text evidence="1">Belongs to the sigma-70 factor family. ECF subfamily.</text>
</comment>
<evidence type="ECO:0000259" key="6">
    <source>
        <dbReference type="Pfam" id="PF04542"/>
    </source>
</evidence>
<dbReference type="Gene3D" id="1.10.1740.10">
    <property type="match status" value="1"/>
</dbReference>
<dbReference type="SUPFAM" id="SSF88659">
    <property type="entry name" value="Sigma3 and sigma4 domains of RNA polymerase sigma factors"/>
    <property type="match status" value="1"/>
</dbReference>
<evidence type="ECO:0000256" key="3">
    <source>
        <dbReference type="ARBA" id="ARBA00023082"/>
    </source>
</evidence>
<evidence type="ECO:0000259" key="7">
    <source>
        <dbReference type="Pfam" id="PF08281"/>
    </source>
</evidence>
<accession>A0A514Z5W3</accession>
<dbReference type="PANTHER" id="PTHR43133:SF8">
    <property type="entry name" value="RNA POLYMERASE SIGMA FACTOR HI_1459-RELATED"/>
    <property type="match status" value="1"/>
</dbReference>
<dbReference type="InterPro" id="IPR007627">
    <property type="entry name" value="RNA_pol_sigma70_r2"/>
</dbReference>
<evidence type="ECO:0000256" key="4">
    <source>
        <dbReference type="ARBA" id="ARBA00023125"/>
    </source>
</evidence>
<dbReference type="Gene3D" id="1.10.10.10">
    <property type="entry name" value="Winged helix-like DNA-binding domain superfamily/Winged helix DNA-binding domain"/>
    <property type="match status" value="1"/>
</dbReference>